<sequence length="418" mass="48063">MHIGGTWFGLPWEIRQSILVVIARVKHPGWASLASVCTEWRSVIETENLRQITLGNDDIHHLPRMITQDRRDRVQHIRLNISLLLYDCSLCQEHEDLIDVGLNTGLVIASIYRVLRVLSSWPSRPAGKGIKLELNAYSDSDYMHWYKHYYYGAPMERLKFPVGIAACSDRHQLRDTPFVPALYHPFDLQLDIDAPQTSIRRLVIFENINGELSDALNEIPGYSGFEEVVMPIITEAFAWLSVAYEVIWVWLLFDAKVFFSYCFEAYNWPQLRSLCLTSPTLNSGSPAEAAALMREAARIAMRMPVLDTLVLWNGEEQGQACAFVYRKSNEGPSITWRGTWDIGLYLTSEVVDAWKAVVSQTGWQDLSVCFERVEERICYMGDAIYYLRLPCQVIEPQSLWEMRREERTIVPSSLTEVE</sequence>
<protein>
    <recommendedName>
        <fullName evidence="1">DUF6546 domain-containing protein</fullName>
    </recommendedName>
</protein>
<dbReference type="InterPro" id="IPR046676">
    <property type="entry name" value="DUF6546"/>
</dbReference>
<evidence type="ECO:0000313" key="3">
    <source>
        <dbReference type="Proteomes" id="UP000241546"/>
    </source>
</evidence>
<evidence type="ECO:0000313" key="2">
    <source>
        <dbReference type="EMBL" id="PTB68628.1"/>
    </source>
</evidence>
<dbReference type="Pfam" id="PF20183">
    <property type="entry name" value="DUF6546"/>
    <property type="match status" value="1"/>
</dbReference>
<proteinExistence type="predicted"/>
<evidence type="ECO:0000259" key="1">
    <source>
        <dbReference type="Pfam" id="PF20183"/>
    </source>
</evidence>
<dbReference type="RefSeq" id="XP_024751948.1">
    <property type="nucleotide sequence ID" value="XM_024894929.1"/>
</dbReference>
<dbReference type="OrthoDB" id="3728558at2759"/>
<accession>A0A2T4BH79</accession>
<name>A0A2T4BH79_9HYPO</name>
<dbReference type="EMBL" id="KZ680209">
    <property type="protein sequence ID" value="PTB68628.1"/>
    <property type="molecule type" value="Genomic_DNA"/>
</dbReference>
<gene>
    <name evidence="2" type="ORF">BBK36DRAFT_1166529</name>
</gene>
<dbReference type="AlphaFoldDB" id="A0A2T4BH79"/>
<dbReference type="GeneID" id="36603047"/>
<reference evidence="3" key="1">
    <citation type="submission" date="2016-07" db="EMBL/GenBank/DDBJ databases">
        <title>Multiple horizontal gene transfer events from other fungi enriched the ability of initially mycotrophic Trichoderma (Ascomycota) to feed on dead plant biomass.</title>
        <authorList>
            <consortium name="DOE Joint Genome Institute"/>
            <person name="Atanasova L."/>
            <person name="Chenthamara K."/>
            <person name="Zhang J."/>
            <person name="Grujic M."/>
            <person name="Henrissat B."/>
            <person name="Kuo A."/>
            <person name="Aerts A."/>
            <person name="Salamov A."/>
            <person name="Lipzen A."/>
            <person name="Labutti K."/>
            <person name="Barry K."/>
            <person name="Miao Y."/>
            <person name="Rahimi M.J."/>
            <person name="Shen Q."/>
            <person name="Grigoriev I.V."/>
            <person name="Kubicek C.P."/>
            <person name="Druzhinina I.S."/>
        </authorList>
    </citation>
    <scope>NUCLEOTIDE SEQUENCE [LARGE SCALE GENOMIC DNA]</scope>
    <source>
        <strain evidence="3">TUCIM 6016</strain>
    </source>
</reference>
<dbReference type="Proteomes" id="UP000241546">
    <property type="component" value="Unassembled WGS sequence"/>
</dbReference>
<keyword evidence="3" id="KW-1185">Reference proteome</keyword>
<feature type="domain" description="DUF6546" evidence="1">
    <location>
        <begin position="197"/>
        <end position="395"/>
    </location>
</feature>
<organism evidence="2 3">
    <name type="scientific">Trichoderma citrinoviride</name>
    <dbReference type="NCBI Taxonomy" id="58853"/>
    <lineage>
        <taxon>Eukaryota</taxon>
        <taxon>Fungi</taxon>
        <taxon>Dikarya</taxon>
        <taxon>Ascomycota</taxon>
        <taxon>Pezizomycotina</taxon>
        <taxon>Sordariomycetes</taxon>
        <taxon>Hypocreomycetidae</taxon>
        <taxon>Hypocreales</taxon>
        <taxon>Hypocreaceae</taxon>
        <taxon>Trichoderma</taxon>
    </lineage>
</organism>